<protein>
    <submittedName>
        <fullName evidence="3">3D domain-containing protein</fullName>
    </submittedName>
</protein>
<dbReference type="KEGG" id="paun:MJA45_21605"/>
<evidence type="ECO:0000313" key="3">
    <source>
        <dbReference type="EMBL" id="WNQ10195.1"/>
    </source>
</evidence>
<dbReference type="GO" id="GO:0019867">
    <property type="term" value="C:outer membrane"/>
    <property type="evidence" value="ECO:0007669"/>
    <property type="project" value="InterPro"/>
</dbReference>
<dbReference type="GO" id="GO:0009254">
    <property type="term" value="P:peptidoglycan turnover"/>
    <property type="evidence" value="ECO:0007669"/>
    <property type="project" value="InterPro"/>
</dbReference>
<dbReference type="InterPro" id="IPR010916">
    <property type="entry name" value="TonB_box_CS"/>
</dbReference>
<gene>
    <name evidence="3" type="ORF">MJA45_21605</name>
</gene>
<reference evidence="3 4" key="1">
    <citation type="submission" date="2022-02" db="EMBL/GenBank/DDBJ databases">
        <title>Paenibacillus sp. MBLB1776 Whole Genome Shotgun Sequencing.</title>
        <authorList>
            <person name="Hwang C.Y."/>
            <person name="Cho E.-S."/>
            <person name="Seo M.-J."/>
        </authorList>
    </citation>
    <scope>NUCLEOTIDE SEQUENCE [LARGE SCALE GENOMIC DNA]</scope>
    <source>
        <strain evidence="3 4">MBLB1776</strain>
    </source>
</reference>
<sequence length="199" mass="21623">MKKATRPSRPGRHLLLAAAIGAAVLAGWYGKDSQDRPVWAVPQDRPPAGEGQLDPDIYALLDLKQLDSVEVVATGYYAGKESTGKSPGHPEYGITFSGVKVRKDLFSTIAADPRVFPLGTVLYIPGYGYGVVADTGNLIKGYKIDLYFDTKQQVYDLWGKKKVKVSVLKRGDGKVTEAMMDRLNAVKKVVKPEGKASPL</sequence>
<dbReference type="InterPro" id="IPR036908">
    <property type="entry name" value="RlpA-like_sf"/>
</dbReference>
<dbReference type="Pfam" id="PF06725">
    <property type="entry name" value="3D"/>
    <property type="match status" value="1"/>
</dbReference>
<evidence type="ECO:0000256" key="1">
    <source>
        <dbReference type="ARBA" id="ARBA00022729"/>
    </source>
</evidence>
<keyword evidence="4" id="KW-1185">Reference proteome</keyword>
<organism evidence="3 4">
    <name type="scientific">Paenibacillus aurantius</name>
    <dbReference type="NCBI Taxonomy" id="2918900"/>
    <lineage>
        <taxon>Bacteria</taxon>
        <taxon>Bacillati</taxon>
        <taxon>Bacillota</taxon>
        <taxon>Bacilli</taxon>
        <taxon>Bacillales</taxon>
        <taxon>Paenibacillaceae</taxon>
        <taxon>Paenibacillus</taxon>
    </lineage>
</organism>
<dbReference type="AlphaFoldDB" id="A0AA96RC64"/>
<evidence type="ECO:0000259" key="2">
    <source>
        <dbReference type="Pfam" id="PF06725"/>
    </source>
</evidence>
<evidence type="ECO:0000313" key="4">
    <source>
        <dbReference type="Proteomes" id="UP001305702"/>
    </source>
</evidence>
<feature type="domain" description="3D" evidence="2">
    <location>
        <begin position="107"/>
        <end position="169"/>
    </location>
</feature>
<accession>A0AA96RC64</accession>
<dbReference type="InterPro" id="IPR051933">
    <property type="entry name" value="Resuscitation_pf_RpfB"/>
</dbReference>
<keyword evidence="1" id="KW-0732">Signal</keyword>
<dbReference type="PROSITE" id="PS00430">
    <property type="entry name" value="TONB_DEPENDENT_REC_1"/>
    <property type="match status" value="1"/>
</dbReference>
<dbReference type="RefSeq" id="WP_315603969.1">
    <property type="nucleotide sequence ID" value="NZ_CP130318.1"/>
</dbReference>
<dbReference type="SUPFAM" id="SSF50685">
    <property type="entry name" value="Barwin-like endoglucanases"/>
    <property type="match status" value="1"/>
</dbReference>
<dbReference type="PANTHER" id="PTHR39160:SF4">
    <property type="entry name" value="RESUSCITATION-PROMOTING FACTOR RPFB"/>
    <property type="match status" value="1"/>
</dbReference>
<name>A0AA96RC64_9BACL</name>
<dbReference type="Proteomes" id="UP001305702">
    <property type="component" value="Chromosome"/>
</dbReference>
<dbReference type="InterPro" id="IPR010611">
    <property type="entry name" value="3D_dom"/>
</dbReference>
<dbReference type="EMBL" id="CP130318">
    <property type="protein sequence ID" value="WNQ10195.1"/>
    <property type="molecule type" value="Genomic_DNA"/>
</dbReference>
<dbReference type="GO" id="GO:0004553">
    <property type="term" value="F:hydrolase activity, hydrolyzing O-glycosyl compounds"/>
    <property type="evidence" value="ECO:0007669"/>
    <property type="project" value="InterPro"/>
</dbReference>
<dbReference type="PANTHER" id="PTHR39160">
    <property type="entry name" value="CELL WALL-BINDING PROTEIN YOCH"/>
    <property type="match status" value="1"/>
</dbReference>
<dbReference type="CDD" id="cd22786">
    <property type="entry name" value="DPBB_YuiC-like"/>
    <property type="match status" value="1"/>
</dbReference>
<proteinExistence type="predicted"/>
<dbReference type="Gene3D" id="2.40.40.10">
    <property type="entry name" value="RlpA-like domain"/>
    <property type="match status" value="1"/>
</dbReference>